<sequence length="60" mass="6579">MKLLAAVLSCCSLSVLVVATEDTHRPCDLPKLLEGQEYLVSINIAPQASLRLGERHQIFS</sequence>
<organism evidence="2 3">
    <name type="scientific">Scyliorhinus torazame</name>
    <name type="common">Cloudy catshark</name>
    <name type="synonym">Catulus torazame</name>
    <dbReference type="NCBI Taxonomy" id="75743"/>
    <lineage>
        <taxon>Eukaryota</taxon>
        <taxon>Metazoa</taxon>
        <taxon>Chordata</taxon>
        <taxon>Craniata</taxon>
        <taxon>Vertebrata</taxon>
        <taxon>Chondrichthyes</taxon>
        <taxon>Elasmobranchii</taxon>
        <taxon>Galeomorphii</taxon>
        <taxon>Galeoidea</taxon>
        <taxon>Carcharhiniformes</taxon>
        <taxon>Scyliorhinidae</taxon>
        <taxon>Scyliorhinus</taxon>
    </lineage>
</organism>
<keyword evidence="1" id="KW-0732">Signal</keyword>
<accession>A0A401QEW3</accession>
<feature type="chain" id="PRO_5019409444" description="NTR domain-containing protein" evidence="1">
    <location>
        <begin position="20"/>
        <end position="60"/>
    </location>
</feature>
<gene>
    <name evidence="2" type="ORF">scyTo_0024268</name>
</gene>
<dbReference type="EMBL" id="BFAA01042320">
    <property type="protein sequence ID" value="GCB83857.1"/>
    <property type="molecule type" value="Genomic_DNA"/>
</dbReference>
<evidence type="ECO:0000313" key="2">
    <source>
        <dbReference type="EMBL" id="GCB83857.1"/>
    </source>
</evidence>
<evidence type="ECO:0008006" key="4">
    <source>
        <dbReference type="Google" id="ProtNLM"/>
    </source>
</evidence>
<evidence type="ECO:0000313" key="3">
    <source>
        <dbReference type="Proteomes" id="UP000288216"/>
    </source>
</evidence>
<reference evidence="2 3" key="1">
    <citation type="journal article" date="2018" name="Nat. Ecol. Evol.">
        <title>Shark genomes provide insights into elasmobranch evolution and the origin of vertebrates.</title>
        <authorList>
            <person name="Hara Y"/>
            <person name="Yamaguchi K"/>
            <person name="Onimaru K"/>
            <person name="Kadota M"/>
            <person name="Koyanagi M"/>
            <person name="Keeley SD"/>
            <person name="Tatsumi K"/>
            <person name="Tanaka K"/>
            <person name="Motone F"/>
            <person name="Kageyama Y"/>
            <person name="Nozu R"/>
            <person name="Adachi N"/>
            <person name="Nishimura O"/>
            <person name="Nakagawa R"/>
            <person name="Tanegashima C"/>
            <person name="Kiyatake I"/>
            <person name="Matsumoto R"/>
            <person name="Murakumo K"/>
            <person name="Nishida K"/>
            <person name="Terakita A"/>
            <person name="Kuratani S"/>
            <person name="Sato K"/>
            <person name="Hyodo S Kuraku.S."/>
        </authorList>
    </citation>
    <scope>NUCLEOTIDE SEQUENCE [LARGE SCALE GENOMIC DNA]</scope>
</reference>
<comment type="caution">
    <text evidence="2">The sequence shown here is derived from an EMBL/GenBank/DDBJ whole genome shotgun (WGS) entry which is preliminary data.</text>
</comment>
<name>A0A401QEW3_SCYTO</name>
<dbReference type="Proteomes" id="UP000288216">
    <property type="component" value="Unassembled WGS sequence"/>
</dbReference>
<proteinExistence type="predicted"/>
<evidence type="ECO:0000256" key="1">
    <source>
        <dbReference type="SAM" id="SignalP"/>
    </source>
</evidence>
<protein>
    <recommendedName>
        <fullName evidence="4">NTR domain-containing protein</fullName>
    </recommendedName>
</protein>
<keyword evidence="3" id="KW-1185">Reference proteome</keyword>
<feature type="non-terminal residue" evidence="2">
    <location>
        <position position="60"/>
    </location>
</feature>
<dbReference type="AlphaFoldDB" id="A0A401QEW3"/>
<feature type="signal peptide" evidence="1">
    <location>
        <begin position="1"/>
        <end position="19"/>
    </location>
</feature>